<dbReference type="Gene3D" id="3.50.50.60">
    <property type="entry name" value="FAD/NAD(P)-binding domain"/>
    <property type="match status" value="1"/>
</dbReference>
<evidence type="ECO:0000259" key="2">
    <source>
        <dbReference type="Pfam" id="PF01266"/>
    </source>
</evidence>
<evidence type="ECO:0000313" key="3">
    <source>
        <dbReference type="EMBL" id="QRH01150.1"/>
    </source>
</evidence>
<dbReference type="InterPro" id="IPR036188">
    <property type="entry name" value="FAD/NAD-bd_sf"/>
</dbReference>
<reference evidence="3 4" key="1">
    <citation type="journal article" date="2012" name="Antonie Van Leeuwenhoek">
        <title>Shewanella litorisediminis sp. nov., a gammaproteobacterium isolated from a tidal flat sediment.</title>
        <authorList>
            <person name="Lee M.H."/>
            <person name="Yoon J.H."/>
        </authorList>
    </citation>
    <scope>NUCLEOTIDE SEQUENCE [LARGE SCALE GENOMIC DNA]</scope>
    <source>
        <strain evidence="3 4">SMK1-12</strain>
    </source>
</reference>
<dbReference type="Proteomes" id="UP000596252">
    <property type="component" value="Chromosome"/>
</dbReference>
<evidence type="ECO:0000256" key="1">
    <source>
        <dbReference type="ARBA" id="ARBA00023002"/>
    </source>
</evidence>
<keyword evidence="1" id="KW-0560">Oxidoreductase</keyword>
<protein>
    <submittedName>
        <fullName evidence="3">FAD-dependent oxidoreductase</fullName>
    </submittedName>
</protein>
<dbReference type="Pfam" id="PF01266">
    <property type="entry name" value="DAO"/>
    <property type="match status" value="1"/>
</dbReference>
<proteinExistence type="predicted"/>
<dbReference type="InterPro" id="IPR006076">
    <property type="entry name" value="FAD-dep_OxRdtase"/>
</dbReference>
<dbReference type="EMBL" id="CP069213">
    <property type="protein sequence ID" value="QRH01150.1"/>
    <property type="molecule type" value="Genomic_DNA"/>
</dbReference>
<dbReference type="PANTHER" id="PTHR13847">
    <property type="entry name" value="SARCOSINE DEHYDROGENASE-RELATED"/>
    <property type="match status" value="1"/>
</dbReference>
<dbReference type="PANTHER" id="PTHR13847:SF285">
    <property type="entry name" value="FAD DEPENDENT OXIDOREDUCTASE DOMAIN-CONTAINING PROTEIN"/>
    <property type="match status" value="1"/>
</dbReference>
<keyword evidence="4" id="KW-1185">Reference proteome</keyword>
<organism evidence="3 4">
    <name type="scientific">Shewanella litorisediminis</name>
    <dbReference type="NCBI Taxonomy" id="1173586"/>
    <lineage>
        <taxon>Bacteria</taxon>
        <taxon>Pseudomonadati</taxon>
        <taxon>Pseudomonadota</taxon>
        <taxon>Gammaproteobacteria</taxon>
        <taxon>Alteromonadales</taxon>
        <taxon>Shewanellaceae</taxon>
        <taxon>Shewanella</taxon>
    </lineage>
</organism>
<sequence>MIASVGGLDESLWYQTLGEPMQPRPTLETDIEADVCILGAGYSGLWTALFLKQKQPSLKVVVLEAAMAGEGASGRNGGWLMGSFGGDIGYLAQLDGEPRRRAKALITGTVARAANTFSELGIHCDFHHGGNLYQAARYPQQLKRLQAELAHFREAGFDDEDYRLLSAAEAGSALNLPGTQAALYTPHCARVHPLKLARALARAAEQAGASIYEHSPVHLAENSTQRQSGIGQKALSKTVRTPKGSVRADVVVAALEGYQRLLGLDDNTSLPVFSVLCATEPLSEQQWANIGLESRETFADASRLITYGQRSADNRLVFGARGGYGFGGAVKTRFGFAPRTLGEAPRGDIFDLRSQLLQAFFPTLEGTQITHGWGGCLSLSRAFRPHALFDEAAGLAFVGGYGGEGVGASMLFGETLAELIARPDGELTGMPWAYRGAVSDHLRRWESEPLPWLGYSASGLLYRLEERLLSRQPQPGYTPAISRLADALETLMR</sequence>
<dbReference type="RefSeq" id="WP_203324840.1">
    <property type="nucleotide sequence ID" value="NZ_CP069213.1"/>
</dbReference>
<evidence type="ECO:0000313" key="4">
    <source>
        <dbReference type="Proteomes" id="UP000596252"/>
    </source>
</evidence>
<accession>A0ABX7G1E7</accession>
<feature type="domain" description="FAD dependent oxidoreductase" evidence="2">
    <location>
        <begin position="34"/>
        <end position="419"/>
    </location>
</feature>
<name>A0ABX7G1E7_9GAMM</name>
<dbReference type="SUPFAM" id="SSF51905">
    <property type="entry name" value="FAD/NAD(P)-binding domain"/>
    <property type="match status" value="1"/>
</dbReference>
<gene>
    <name evidence="3" type="ORF">JQC75_14995</name>
</gene>
<dbReference type="Gene3D" id="3.30.9.10">
    <property type="entry name" value="D-Amino Acid Oxidase, subunit A, domain 2"/>
    <property type="match status" value="1"/>
</dbReference>